<evidence type="ECO:0008006" key="4">
    <source>
        <dbReference type="Google" id="ProtNLM"/>
    </source>
</evidence>
<comment type="caution">
    <text evidence="2">The sequence shown here is derived from an EMBL/GenBank/DDBJ whole genome shotgun (WGS) entry which is preliminary data.</text>
</comment>
<accession>A0ABV9KGZ5</accession>
<protein>
    <recommendedName>
        <fullName evidence="4">DUF3828 domain-containing protein</fullName>
    </recommendedName>
</protein>
<keyword evidence="1" id="KW-0732">Signal</keyword>
<keyword evidence="3" id="KW-1185">Reference proteome</keyword>
<name>A0ABV9KGZ5_9RHOB</name>
<dbReference type="EMBL" id="JBHSGI010000009">
    <property type="protein sequence ID" value="MFC4669203.1"/>
    <property type="molecule type" value="Genomic_DNA"/>
</dbReference>
<proteinExistence type="predicted"/>
<gene>
    <name evidence="2" type="ORF">ACFO5X_11605</name>
</gene>
<feature type="signal peptide" evidence="1">
    <location>
        <begin position="1"/>
        <end position="20"/>
    </location>
</feature>
<evidence type="ECO:0000313" key="3">
    <source>
        <dbReference type="Proteomes" id="UP001595973"/>
    </source>
</evidence>
<reference evidence="3" key="1">
    <citation type="journal article" date="2019" name="Int. J. Syst. Evol. Microbiol.">
        <title>The Global Catalogue of Microorganisms (GCM) 10K type strain sequencing project: providing services to taxonomists for standard genome sequencing and annotation.</title>
        <authorList>
            <consortium name="The Broad Institute Genomics Platform"/>
            <consortium name="The Broad Institute Genome Sequencing Center for Infectious Disease"/>
            <person name="Wu L."/>
            <person name="Ma J."/>
        </authorList>
    </citation>
    <scope>NUCLEOTIDE SEQUENCE [LARGE SCALE GENOMIC DNA]</scope>
    <source>
        <strain evidence="3">CGMCC 4.7283</strain>
    </source>
</reference>
<dbReference type="RefSeq" id="WP_380717613.1">
    <property type="nucleotide sequence ID" value="NZ_JBHSGI010000009.1"/>
</dbReference>
<evidence type="ECO:0000256" key="1">
    <source>
        <dbReference type="SAM" id="SignalP"/>
    </source>
</evidence>
<feature type="chain" id="PRO_5045692108" description="DUF3828 domain-containing protein" evidence="1">
    <location>
        <begin position="21"/>
        <end position="297"/>
    </location>
</feature>
<sequence length="297" mass="31998">MATRFLAMVLALCLAGPLHAQSGPEDMVRWIYRSLTGLGTDKGLAYLSAPERREQYFSGRMVDYYAAEDSYASIGQMGCIDFGLEVGAQDFDAREIDRTLTVTSEERRGRRIVTASFSNFGQLTRIAYHFADQGGFWRIDDISGDGWRVSDLACDARGAAEADRKAKAAKKGEPVAGPAYTAGAADYCYRSGLDVLRLSVAQDGGAVFDLESAQPAGHTCKAQGAAVWTGDGWVHSNAKSGGDCRLEILITSDQGLRLGDAERGCKAAYCGPTAVLEGLTFPRTSQIDCAYLPEKSR</sequence>
<dbReference type="Proteomes" id="UP001595973">
    <property type="component" value="Unassembled WGS sequence"/>
</dbReference>
<organism evidence="2 3">
    <name type="scientific">Seohaeicola nanhaiensis</name>
    <dbReference type="NCBI Taxonomy" id="1387282"/>
    <lineage>
        <taxon>Bacteria</taxon>
        <taxon>Pseudomonadati</taxon>
        <taxon>Pseudomonadota</taxon>
        <taxon>Alphaproteobacteria</taxon>
        <taxon>Rhodobacterales</taxon>
        <taxon>Roseobacteraceae</taxon>
        <taxon>Seohaeicola</taxon>
    </lineage>
</organism>
<evidence type="ECO:0000313" key="2">
    <source>
        <dbReference type="EMBL" id="MFC4669203.1"/>
    </source>
</evidence>